<dbReference type="SUPFAM" id="SSF53756">
    <property type="entry name" value="UDP-Glycosyltransferase/glycogen phosphorylase"/>
    <property type="match status" value="1"/>
</dbReference>
<dbReference type="Proteomes" id="UP000032101">
    <property type="component" value="Unassembled WGS sequence"/>
</dbReference>
<protein>
    <recommendedName>
        <fullName evidence="2">Glycosyltransferase subfamily 4-like N-terminal domain-containing protein</fullName>
    </recommendedName>
</protein>
<dbReference type="EMBL" id="JXNZ01000019">
    <property type="protein sequence ID" value="KIQ60804.1"/>
    <property type="molecule type" value="Genomic_DNA"/>
</dbReference>
<feature type="domain" description="Glycosyltransferase subfamily 4-like N-terminal" evidence="2">
    <location>
        <begin position="29"/>
        <end position="214"/>
    </location>
</feature>
<dbReference type="AlphaFoldDB" id="A0A0D0PEN5"/>
<evidence type="ECO:0000313" key="3">
    <source>
        <dbReference type="EMBL" id="KIQ60804.1"/>
    </source>
</evidence>
<reference evidence="3 4" key="1">
    <citation type="submission" date="2015-01" db="EMBL/GenBank/DDBJ databases">
        <title>Draft Genome Sequence of the Biocontrol and Plant Growth-Promoting Rhizobacteria (PGPR) Pseudomonas fluorescens UM270.</title>
        <authorList>
            <person name="Hernandez-Salmeron J.E."/>
            <person name="Santoyo G."/>
            <person name="Moreno-Hagelsieb G."/>
            <person name="Hernandez-Leon R."/>
        </authorList>
    </citation>
    <scope>NUCLEOTIDE SEQUENCE [LARGE SCALE GENOMIC DNA]</scope>
    <source>
        <strain evidence="3 4">UM270</strain>
    </source>
</reference>
<dbReference type="PANTHER" id="PTHR46401">
    <property type="entry name" value="GLYCOSYLTRANSFERASE WBBK-RELATED"/>
    <property type="match status" value="1"/>
</dbReference>
<evidence type="ECO:0000259" key="2">
    <source>
        <dbReference type="Pfam" id="PF13579"/>
    </source>
</evidence>
<dbReference type="CDD" id="cd03801">
    <property type="entry name" value="GT4_PimA-like"/>
    <property type="match status" value="1"/>
</dbReference>
<dbReference type="GO" id="GO:0009103">
    <property type="term" value="P:lipopolysaccharide biosynthetic process"/>
    <property type="evidence" value="ECO:0007669"/>
    <property type="project" value="TreeGrafter"/>
</dbReference>
<dbReference type="PANTHER" id="PTHR46401:SF2">
    <property type="entry name" value="GLYCOSYLTRANSFERASE WBBK-RELATED"/>
    <property type="match status" value="1"/>
</dbReference>
<sequence length="419" mass="47656">METCNRVVSEIMPNAPRVLMLCNDRQIDRRILLQADSLEEDGWDVTILAMPADELMGTDDRRVRRIGAQTESTARKENRVLEAYGLMRRHLPMNGRLMRAMKSLAWRFLVDHERFYLNLFLADGLQHKAQVVVAHDLPMLAVGRTLSEAFEARLVYDSHELYSEQEFSRGQRASWAQVERRHIQACDRVITVNPSIARELEARYGVAEVAVIHNAERIQPQTERSWYLHERFGIPREHRVLLFQGGFSAGRNLPELVEAMALLPRDAIHLVLLGDGQLATGLQRLVERKGLAARVHLHPAVAQADLLAITASADAGVIPYQPICLNNYYCTPNKLFEFMAAGLPILASDLPELRRLVEGNRIGCVGDLSTPRAIAGMIETFFADGQRLQHWREQLTVVRQALSWQQEGERLKQLYKAFK</sequence>
<dbReference type="Gene3D" id="3.40.50.2000">
    <property type="entry name" value="Glycogen Phosphorylase B"/>
    <property type="match status" value="2"/>
</dbReference>
<dbReference type="InterPro" id="IPR028098">
    <property type="entry name" value="Glyco_trans_4-like_N"/>
</dbReference>
<dbReference type="GO" id="GO:0016757">
    <property type="term" value="F:glycosyltransferase activity"/>
    <property type="evidence" value="ECO:0007669"/>
    <property type="project" value="UniProtKB-ARBA"/>
</dbReference>
<evidence type="ECO:0000256" key="1">
    <source>
        <dbReference type="ARBA" id="ARBA00022679"/>
    </source>
</evidence>
<comment type="caution">
    <text evidence="3">The sequence shown here is derived from an EMBL/GenBank/DDBJ whole genome shotgun (WGS) entry which is preliminary data.</text>
</comment>
<keyword evidence="1" id="KW-0808">Transferase</keyword>
<accession>A0A0D0PEN5</accession>
<gene>
    <name evidence="3" type="ORF">RL74_03530</name>
</gene>
<evidence type="ECO:0000313" key="4">
    <source>
        <dbReference type="Proteomes" id="UP000032101"/>
    </source>
</evidence>
<dbReference type="Pfam" id="PF13579">
    <property type="entry name" value="Glyco_trans_4_4"/>
    <property type="match status" value="1"/>
</dbReference>
<organism evidence="3 4">
    <name type="scientific">Pseudomonas fluorescens</name>
    <dbReference type="NCBI Taxonomy" id="294"/>
    <lineage>
        <taxon>Bacteria</taxon>
        <taxon>Pseudomonadati</taxon>
        <taxon>Pseudomonadota</taxon>
        <taxon>Gammaproteobacteria</taxon>
        <taxon>Pseudomonadales</taxon>
        <taxon>Pseudomonadaceae</taxon>
        <taxon>Pseudomonas</taxon>
    </lineage>
</organism>
<proteinExistence type="predicted"/>
<dbReference type="Pfam" id="PF13692">
    <property type="entry name" value="Glyco_trans_1_4"/>
    <property type="match status" value="1"/>
</dbReference>
<name>A0A0D0PEN5_PSEFL</name>
<dbReference type="PATRIC" id="fig|294.124.peg.721"/>